<dbReference type="AlphaFoldDB" id="A0A011AJ37"/>
<dbReference type="HOGENOM" id="CLU_280844_0_0_11"/>
<comment type="caution">
    <text evidence="2">The sequence shown here is derived from an EMBL/GenBank/DDBJ whole genome shotgun (WGS) entry which is preliminary data.</text>
</comment>
<accession>A0A011AJ37</accession>
<proteinExistence type="predicted"/>
<evidence type="ECO:0000259" key="1">
    <source>
        <dbReference type="Pfam" id="PF12770"/>
    </source>
</evidence>
<gene>
    <name evidence="2" type="ORF">CryarDRAFT_3168</name>
</gene>
<keyword evidence="3" id="KW-1185">Reference proteome</keyword>
<organism evidence="2 3">
    <name type="scientific">Cryptosporangium arvum DSM 44712</name>
    <dbReference type="NCBI Taxonomy" id="927661"/>
    <lineage>
        <taxon>Bacteria</taxon>
        <taxon>Bacillati</taxon>
        <taxon>Actinomycetota</taxon>
        <taxon>Actinomycetes</taxon>
        <taxon>Cryptosporangiales</taxon>
        <taxon>Cryptosporangiaceae</taxon>
        <taxon>Cryptosporangium</taxon>
    </lineage>
</organism>
<dbReference type="Proteomes" id="UP000021053">
    <property type="component" value="Unassembled WGS sequence"/>
</dbReference>
<dbReference type="SUPFAM" id="SSF52540">
    <property type="entry name" value="P-loop containing nucleoside triphosphate hydrolases"/>
    <property type="match status" value="1"/>
</dbReference>
<dbReference type="Pfam" id="PF12770">
    <property type="entry name" value="CHAT"/>
    <property type="match status" value="1"/>
</dbReference>
<evidence type="ECO:0000313" key="2">
    <source>
        <dbReference type="EMBL" id="EXG82036.1"/>
    </source>
</evidence>
<dbReference type="SUPFAM" id="SSF48452">
    <property type="entry name" value="TPR-like"/>
    <property type="match status" value="1"/>
</dbReference>
<evidence type="ECO:0000313" key="3">
    <source>
        <dbReference type="Proteomes" id="UP000021053"/>
    </source>
</evidence>
<dbReference type="Gene3D" id="1.25.40.10">
    <property type="entry name" value="Tetratricopeptide repeat domain"/>
    <property type="match status" value="1"/>
</dbReference>
<sequence length="1117" mass="122344">MKEGLEDQAILSLALVHHPVGTRIRVELSGPCPAVVENPFPSPITDLDRDAFRWLAEDYLQLRGPSADRIAEREKARIDRLAIELSRAIFNGPGLTSIRAAISHPASIAALRVEVRTDDRDPWVPWEIIPGPGSEIPLSIQAASFVHTSAQSQVSKNANPASGKLEVLMVVSRPEGRQDVPFRSIASRVVRTIGKPGTEVNVRMLRPPTWSALKSELEAAARNGIKYDAVHFDGHGLFDESKSDDSSSRGYVLFESETAEGGADRVDGRTMGELLTKYGIQSVLLNACRSAYREQDSSALENRTADSFAAELLTAGVRDVMAMSLSIYVSTAARIIADVYDRLAAGETLVGATQIARRLEFQRNPTHETQPLGWAVPIIYQGLTLGGQSASDLETTHNNRQIKNLGEHGQSRAIDADLDFIGYDGEFLSVDRALTRTARARITGLAGSGKSSFVREFSNWAVATDLAQEAHVVELEQGLMESMRIMRAHLHQKEVSRVLIAIDGINDEQGHRRVTNFVENVEEFFGIERGVVYVILSGRATVNSRAENVIALNGLDPISARDVAVRSGWIDRSVPDFEKWLDWSRGLPAVINALPDFLSTRSLADANSSETRSLAQIRAGGPASTDDAATILKQFSLKRIEPATITSAAVPIAAALFQSHLTEFEWDLFRQLQERNGFAGLADDLGNLFPSQIDLFSSLGLVSVQEDGSAALHPLASIAARDAHDAVLDFIAEGTSLDFPDLLRNHWATFTMTISVAERVRSQTGSENEEVVLGAAENVWRALDISIAGYWWEHAFPLLRALRRRLLDQSRLSEWESAFQEADLNFKSTPEDALRPGVEDPHVLYFRLQADEAHRRKDFAAEAQWNNKALARTFSAEGQTIAVDDNPRMRNNRFITANMRRGDELRGVGSPECLTWYHKALQLAEGDPLRSADAYLGIARAYFNVPALRNSVLYEKYARSALAAALPMGNIAGDLLSSCCLSVGSAIWESIKSSPDANNAQRVEEAVYYLDLASEGAVPNIAASAHNNVGTIYLDLEMGDLGAARFLQACALLEMLGELGTLALARTNAAIALFRKGRVAHARDLAQAALELQDQASDQVTRVRSILEYILAEDSEP</sequence>
<dbReference type="PATRIC" id="fig|927661.3.peg.3123"/>
<name>A0A011AJ37_9ACTN</name>
<dbReference type="InterPro" id="IPR024983">
    <property type="entry name" value="CHAT_dom"/>
</dbReference>
<feature type="domain" description="CHAT" evidence="1">
    <location>
        <begin position="124"/>
        <end position="378"/>
    </location>
</feature>
<reference evidence="2 3" key="1">
    <citation type="submission" date="2013-07" db="EMBL/GenBank/DDBJ databases">
        <authorList>
            <consortium name="DOE Joint Genome Institute"/>
            <person name="Eisen J."/>
            <person name="Huntemann M."/>
            <person name="Han J."/>
            <person name="Chen A."/>
            <person name="Kyrpides N."/>
            <person name="Mavromatis K."/>
            <person name="Markowitz V."/>
            <person name="Palaniappan K."/>
            <person name="Ivanova N."/>
            <person name="Schaumberg A."/>
            <person name="Pati A."/>
            <person name="Liolios K."/>
            <person name="Nordberg H.P."/>
            <person name="Cantor M.N."/>
            <person name="Hua S.X."/>
            <person name="Woyke T."/>
        </authorList>
    </citation>
    <scope>NUCLEOTIDE SEQUENCE [LARGE SCALE GENOMIC DNA]</scope>
    <source>
        <strain evidence="2 3">DSM 44712</strain>
    </source>
</reference>
<dbReference type="InterPro" id="IPR027417">
    <property type="entry name" value="P-loop_NTPase"/>
</dbReference>
<protein>
    <recommendedName>
        <fullName evidence="1">CHAT domain-containing protein</fullName>
    </recommendedName>
</protein>
<dbReference type="InterPro" id="IPR011990">
    <property type="entry name" value="TPR-like_helical_dom_sf"/>
</dbReference>
<dbReference type="EMBL" id="JFBT01000001">
    <property type="protein sequence ID" value="EXG82036.1"/>
    <property type="molecule type" value="Genomic_DNA"/>
</dbReference>